<proteinExistence type="predicted"/>
<organism evidence="2 3">
    <name type="scientific">Candidatus Collierbacteria bacterium GW2011_GWA1_44_12</name>
    <dbReference type="NCBI Taxonomy" id="1618376"/>
    <lineage>
        <taxon>Bacteria</taxon>
        <taxon>Candidatus Collieribacteriota</taxon>
    </lineage>
</organism>
<dbReference type="AlphaFoldDB" id="A0A0G1GLD0"/>
<reference evidence="2 3" key="1">
    <citation type="journal article" date="2015" name="Nature">
        <title>rRNA introns, odd ribosomes, and small enigmatic genomes across a large radiation of phyla.</title>
        <authorList>
            <person name="Brown C.T."/>
            <person name="Hug L.A."/>
            <person name="Thomas B.C."/>
            <person name="Sharon I."/>
            <person name="Castelle C.J."/>
            <person name="Singh A."/>
            <person name="Wilkins M.J."/>
            <person name="Williams K.H."/>
            <person name="Banfield J.F."/>
        </authorList>
    </citation>
    <scope>NUCLEOTIDE SEQUENCE [LARGE SCALE GENOMIC DNA]</scope>
</reference>
<dbReference type="InterPro" id="IPR036291">
    <property type="entry name" value="NAD(P)-bd_dom_sf"/>
</dbReference>
<dbReference type="PANTHER" id="PTHR43245">
    <property type="entry name" value="BIFUNCTIONAL POLYMYXIN RESISTANCE PROTEIN ARNA"/>
    <property type="match status" value="1"/>
</dbReference>
<comment type="caution">
    <text evidence="2">The sequence shown here is derived from an EMBL/GenBank/DDBJ whole genome shotgun (WGS) entry which is preliminary data.</text>
</comment>
<sequence>MKDNLTILITGGSSSVGQSFISLLPKTAIIYCLNHSTPLKADPRITIVKSDLRDAVDTLDALAEVSKLDCIVHLAGITDAHISLGRGAYEDNVSMANTIVSVAQQKQTKRLFFLSSNSVNYSQRHYALSKAKSEKILQGTEIPLTIFRPTLIVSHESPEIKSLVALIRKLPAIPLVDGGSNQVHPVTSPDIASAIILAMNERLSAGKTYTLSNDVFITIKEIVDCLISSFQLHKPIFNIPTWFAKFLISILKLARPDTALILQDSFLQTTAGDNSLVKKDLHWTPEPVTCQILISNFR</sequence>
<gene>
    <name evidence="2" type="ORF">UW23_C0011G0008</name>
</gene>
<dbReference type="Proteomes" id="UP000034069">
    <property type="component" value="Unassembled WGS sequence"/>
</dbReference>
<dbReference type="EMBL" id="LCHN01000011">
    <property type="protein sequence ID" value="KKT35771.1"/>
    <property type="molecule type" value="Genomic_DNA"/>
</dbReference>
<dbReference type="SUPFAM" id="SSF51735">
    <property type="entry name" value="NAD(P)-binding Rossmann-fold domains"/>
    <property type="match status" value="1"/>
</dbReference>
<dbReference type="InterPro" id="IPR001509">
    <property type="entry name" value="Epimerase_deHydtase"/>
</dbReference>
<protein>
    <submittedName>
        <fullName evidence="2">NADH dehydrogenase</fullName>
    </submittedName>
</protein>
<dbReference type="Gene3D" id="3.40.50.720">
    <property type="entry name" value="NAD(P)-binding Rossmann-like Domain"/>
    <property type="match status" value="1"/>
</dbReference>
<evidence type="ECO:0000259" key="1">
    <source>
        <dbReference type="Pfam" id="PF01370"/>
    </source>
</evidence>
<name>A0A0G1GLD0_9BACT</name>
<feature type="domain" description="NAD-dependent epimerase/dehydratase" evidence="1">
    <location>
        <begin position="7"/>
        <end position="209"/>
    </location>
</feature>
<evidence type="ECO:0000313" key="2">
    <source>
        <dbReference type="EMBL" id="KKT35771.1"/>
    </source>
</evidence>
<evidence type="ECO:0000313" key="3">
    <source>
        <dbReference type="Proteomes" id="UP000034069"/>
    </source>
</evidence>
<dbReference type="Pfam" id="PF01370">
    <property type="entry name" value="Epimerase"/>
    <property type="match status" value="1"/>
</dbReference>
<accession>A0A0G1GLD0</accession>
<dbReference type="InterPro" id="IPR050177">
    <property type="entry name" value="Lipid_A_modif_metabolic_enz"/>
</dbReference>